<organism evidence="5 6">
    <name type="scientific">Bacillus spongiae</name>
    <dbReference type="NCBI Taxonomy" id="2683610"/>
    <lineage>
        <taxon>Bacteria</taxon>
        <taxon>Bacillati</taxon>
        <taxon>Bacillota</taxon>
        <taxon>Bacilli</taxon>
        <taxon>Bacillales</taxon>
        <taxon>Bacillaceae</taxon>
        <taxon>Bacillus</taxon>
    </lineage>
</organism>
<comment type="similarity">
    <text evidence="3">Belongs to the octanoyltransferase LipL family.</text>
</comment>
<evidence type="ECO:0000313" key="6">
    <source>
        <dbReference type="Proteomes" id="UP001312865"/>
    </source>
</evidence>
<accession>A0ABU8HIW8</accession>
<dbReference type="PANTHER" id="PTHR43679:SF2">
    <property type="entry name" value="OCTANOYL-[GCVH]:PROTEIN N-OCTANOYLTRANSFERASE"/>
    <property type="match status" value="1"/>
</dbReference>
<comment type="function">
    <text evidence="3">Catalyzes the amidotransfer (transamidation) of the octanoyl moiety from octanoyl-GcvH to the lipoyl domain of the E2 subunit of lipoate-dependent enzymes.</text>
</comment>
<keyword evidence="1 3" id="KW-0808">Transferase</keyword>
<dbReference type="PANTHER" id="PTHR43679">
    <property type="entry name" value="OCTANOYLTRANSFERASE LIPM-RELATED"/>
    <property type="match status" value="1"/>
</dbReference>
<proteinExistence type="inferred from homology"/>
<dbReference type="HAMAP" id="MF_02119">
    <property type="entry name" value="LipL"/>
    <property type="match status" value="1"/>
</dbReference>
<evidence type="ECO:0000313" key="5">
    <source>
        <dbReference type="EMBL" id="MEI5909034.1"/>
    </source>
</evidence>
<dbReference type="EMBL" id="JBBAXC010000019">
    <property type="protein sequence ID" value="MEI5909034.1"/>
    <property type="molecule type" value="Genomic_DNA"/>
</dbReference>
<feature type="domain" description="BPL/LPL catalytic" evidence="4">
    <location>
        <begin position="46"/>
        <end position="231"/>
    </location>
</feature>
<keyword evidence="5" id="KW-0436">Ligase</keyword>
<comment type="pathway">
    <text evidence="3">Protein modification; protein lipoylation via endogenous pathway; protein N(6)-(lipoyl)lysine from octanoyl-[acyl-carrier-protein].</text>
</comment>
<dbReference type="Gene3D" id="3.30.930.10">
    <property type="entry name" value="Bira Bifunctional Protein, Domain 2"/>
    <property type="match status" value="1"/>
</dbReference>
<comment type="catalytic activity">
    <reaction evidence="3">
        <text>N(6)-octanoyl-L-lysyl-[glycine-cleavage complex H protein] + L-lysyl-[lipoyl-carrier protein] = N(6)-octanoyl-L-lysyl-[lipoyl-carrier protein] + L-lysyl-[glycine-cleavage complex H protein]</text>
        <dbReference type="Rhea" id="RHEA:20213"/>
        <dbReference type="Rhea" id="RHEA-COMP:10500"/>
        <dbReference type="Rhea" id="RHEA-COMP:10501"/>
        <dbReference type="Rhea" id="RHEA-COMP:10503"/>
        <dbReference type="Rhea" id="RHEA-COMP:10504"/>
        <dbReference type="ChEBI" id="CHEBI:29969"/>
        <dbReference type="ChEBI" id="CHEBI:78809"/>
        <dbReference type="EC" id="2.3.1.204"/>
    </reaction>
</comment>
<dbReference type="InterPro" id="IPR004143">
    <property type="entry name" value="BPL_LPL_catalytic"/>
</dbReference>
<name>A0ABU8HIW8_9BACI</name>
<feature type="active site" description="Acyl-thioester intermediate" evidence="3">
    <location>
        <position position="151"/>
    </location>
</feature>
<reference evidence="5 6" key="1">
    <citation type="journal article" date="2018" name="J. Microbiol.">
        <title>Bacillus spongiae sp. nov., isolated from sponge of Jeju Island.</title>
        <authorList>
            <person name="Lee G.E."/>
            <person name="Im W.T."/>
            <person name="Park J.S."/>
        </authorList>
    </citation>
    <scope>NUCLEOTIDE SEQUENCE [LARGE SCALE GENOMIC DNA]</scope>
    <source>
        <strain evidence="5 6">135PIL107-10</strain>
    </source>
</reference>
<comment type="caution">
    <text evidence="5">The sequence shown here is derived from an EMBL/GenBank/DDBJ whole genome shotgun (WGS) entry which is preliminary data.</text>
</comment>
<evidence type="ECO:0000256" key="2">
    <source>
        <dbReference type="ARBA" id="ARBA00023315"/>
    </source>
</evidence>
<keyword evidence="6" id="KW-1185">Reference proteome</keyword>
<comment type="miscellaneous">
    <text evidence="3">The reaction proceeds via a thioester-linked acyl-enzyme intermediate.</text>
</comment>
<dbReference type="InterPro" id="IPR050664">
    <property type="entry name" value="Octanoyltrans_LipM/LipL"/>
</dbReference>
<dbReference type="InterPro" id="IPR024897">
    <property type="entry name" value="LipL"/>
</dbReference>
<feature type="site" description="Lowers pKa of active site Cys" evidence="3">
    <location>
        <position position="163"/>
    </location>
</feature>
<dbReference type="Pfam" id="PF21948">
    <property type="entry name" value="LplA-B_cat"/>
    <property type="match status" value="1"/>
</dbReference>
<dbReference type="PROSITE" id="PS51733">
    <property type="entry name" value="BPL_LPL_CATALYTIC"/>
    <property type="match status" value="1"/>
</dbReference>
<dbReference type="CDD" id="cd16443">
    <property type="entry name" value="LplA"/>
    <property type="match status" value="1"/>
</dbReference>
<sequence>MDSNKQMTLLQQQKWRVIDQTSLGPMFGALQSFAMDDTLCTSVGVGDSAPTARAWVHHDTIVLGITDTKLPYLQNGLAELEKEGYQYIVRNSGGLAVVLDEGVLNISLIFPDTEKGIDIDRGYDAMHQLIVYMFKDFAVNIEAKEIVGSYCPGSYDLSINGRKFAGISQRRVRGGVAVQVYLCVTGSGSKRAEVIQRFYEEGSKGIKTKFEYPSIRPEVMASLTELLGVKLSIQDVMLRFLTTLKSVSEMLLPTTLEGEELVLYEQYYHRVVDRNSKALTI</sequence>
<dbReference type="GO" id="GO:0016874">
    <property type="term" value="F:ligase activity"/>
    <property type="evidence" value="ECO:0007669"/>
    <property type="project" value="UniProtKB-KW"/>
</dbReference>
<dbReference type="SUPFAM" id="SSF55681">
    <property type="entry name" value="Class II aaRS and biotin synthetases"/>
    <property type="match status" value="1"/>
</dbReference>
<dbReference type="RefSeq" id="WP_336588482.1">
    <property type="nucleotide sequence ID" value="NZ_JBBAXC010000019.1"/>
</dbReference>
<protein>
    <recommendedName>
        <fullName evidence="3">Octanoyl-[GcvH]:protein N-octanoyltransferase</fullName>
        <ecNumber evidence="3">2.3.1.204</ecNumber>
    </recommendedName>
    <alternativeName>
        <fullName evidence="3">Octanoyl-[GcvH]:E2 amidotransferase</fullName>
    </alternativeName>
</protein>
<dbReference type="InterPro" id="IPR045864">
    <property type="entry name" value="aa-tRNA-synth_II/BPL/LPL"/>
</dbReference>
<keyword evidence="2 3" id="KW-0012">Acyltransferase</keyword>
<dbReference type="Proteomes" id="UP001312865">
    <property type="component" value="Unassembled WGS sequence"/>
</dbReference>
<evidence type="ECO:0000259" key="4">
    <source>
        <dbReference type="PROSITE" id="PS51733"/>
    </source>
</evidence>
<evidence type="ECO:0000256" key="1">
    <source>
        <dbReference type="ARBA" id="ARBA00022679"/>
    </source>
</evidence>
<dbReference type="EC" id="2.3.1.204" evidence="3"/>
<evidence type="ECO:0000256" key="3">
    <source>
        <dbReference type="HAMAP-Rule" id="MF_02119"/>
    </source>
</evidence>
<gene>
    <name evidence="3" type="primary">lipL</name>
    <name evidence="5" type="ORF">WAK64_18450</name>
</gene>